<name>A0A6A4GKQ0_9AGAR</name>
<keyword evidence="2" id="KW-1185">Reference proteome</keyword>
<dbReference type="AlphaFoldDB" id="A0A6A4GKQ0"/>
<dbReference type="EMBL" id="ML769924">
    <property type="protein sequence ID" value="KAE9385980.1"/>
    <property type="molecule type" value="Genomic_DNA"/>
</dbReference>
<sequence>MSVNGKPLGRYVQVDHKGVGGLNYGKVPSLYGVSDSVVAQWNELRNLCLQLGCSPRSICTDCLSKKGIVQRVVQEDRHVAITVMYENKRTRESIVNRKVRCP</sequence>
<protein>
    <submittedName>
        <fullName evidence="1">Uncharacterized protein</fullName>
    </submittedName>
</protein>
<proteinExistence type="predicted"/>
<dbReference type="Proteomes" id="UP000799118">
    <property type="component" value="Unassembled WGS sequence"/>
</dbReference>
<organism evidence="1 2">
    <name type="scientific">Gymnopus androsaceus JB14</name>
    <dbReference type="NCBI Taxonomy" id="1447944"/>
    <lineage>
        <taxon>Eukaryota</taxon>
        <taxon>Fungi</taxon>
        <taxon>Dikarya</taxon>
        <taxon>Basidiomycota</taxon>
        <taxon>Agaricomycotina</taxon>
        <taxon>Agaricomycetes</taxon>
        <taxon>Agaricomycetidae</taxon>
        <taxon>Agaricales</taxon>
        <taxon>Marasmiineae</taxon>
        <taxon>Omphalotaceae</taxon>
        <taxon>Gymnopus</taxon>
    </lineage>
</organism>
<reference evidence="1" key="1">
    <citation type="journal article" date="2019" name="Environ. Microbiol.">
        <title>Fungal ecological strategies reflected in gene transcription - a case study of two litter decomposers.</title>
        <authorList>
            <person name="Barbi F."/>
            <person name="Kohler A."/>
            <person name="Barry K."/>
            <person name="Baskaran P."/>
            <person name="Daum C."/>
            <person name="Fauchery L."/>
            <person name="Ihrmark K."/>
            <person name="Kuo A."/>
            <person name="LaButti K."/>
            <person name="Lipzen A."/>
            <person name="Morin E."/>
            <person name="Grigoriev I.V."/>
            <person name="Henrissat B."/>
            <person name="Lindahl B."/>
            <person name="Martin F."/>
        </authorList>
    </citation>
    <scope>NUCLEOTIDE SEQUENCE</scope>
    <source>
        <strain evidence="1">JB14</strain>
    </source>
</reference>
<evidence type="ECO:0000313" key="2">
    <source>
        <dbReference type="Proteomes" id="UP000799118"/>
    </source>
</evidence>
<accession>A0A6A4GKQ0</accession>
<gene>
    <name evidence="1" type="ORF">BT96DRAFT_949452</name>
</gene>
<evidence type="ECO:0000313" key="1">
    <source>
        <dbReference type="EMBL" id="KAE9385980.1"/>
    </source>
</evidence>